<comment type="caution">
    <text evidence="4">The sequence shown here is derived from an EMBL/GenBank/DDBJ whole genome shotgun (WGS) entry which is preliminary data.</text>
</comment>
<dbReference type="SUPFAM" id="SSF53822">
    <property type="entry name" value="Periplasmic binding protein-like I"/>
    <property type="match status" value="1"/>
</dbReference>
<evidence type="ECO:0000256" key="2">
    <source>
        <dbReference type="ARBA" id="ARBA00007639"/>
    </source>
</evidence>
<dbReference type="InterPro" id="IPR025997">
    <property type="entry name" value="SBP_2_dom"/>
</dbReference>
<dbReference type="EMBL" id="BMNL01000002">
    <property type="protein sequence ID" value="GGP20934.1"/>
    <property type="molecule type" value="Genomic_DNA"/>
</dbReference>
<feature type="domain" description="Periplasmic binding protein" evidence="3">
    <location>
        <begin position="50"/>
        <end position="313"/>
    </location>
</feature>
<accession>A0A830GU30</accession>
<protein>
    <recommendedName>
        <fullName evidence="3">Periplasmic binding protein domain-containing protein</fullName>
    </recommendedName>
</protein>
<dbReference type="AlphaFoldDB" id="A0A830GU30"/>
<dbReference type="CDD" id="cd06312">
    <property type="entry name" value="PBP1_ABC_sugar_binding-like"/>
    <property type="match status" value="1"/>
</dbReference>
<keyword evidence="5" id="KW-1185">Reference proteome</keyword>
<evidence type="ECO:0000313" key="4">
    <source>
        <dbReference type="EMBL" id="GGP20934.1"/>
    </source>
</evidence>
<dbReference type="Gene3D" id="3.40.50.2300">
    <property type="match status" value="2"/>
</dbReference>
<comment type="similarity">
    <text evidence="2">Belongs to the bacterial solute-binding protein 2 family.</text>
</comment>
<name>A0A830GU30_9CREN</name>
<dbReference type="PANTHER" id="PTHR30036">
    <property type="entry name" value="D-XYLOSE-BINDING PERIPLASMIC PROTEIN"/>
    <property type="match status" value="1"/>
</dbReference>
<evidence type="ECO:0000256" key="1">
    <source>
        <dbReference type="ARBA" id="ARBA00004196"/>
    </source>
</evidence>
<dbReference type="PANTHER" id="PTHR30036:SF7">
    <property type="entry name" value="ABC TRANSPORTER PERIPLASMIC-BINDING PROTEIN YPHF"/>
    <property type="match status" value="1"/>
</dbReference>
<dbReference type="Proteomes" id="UP000610960">
    <property type="component" value="Unassembled WGS sequence"/>
</dbReference>
<gene>
    <name evidence="4" type="ORF">GCM10007981_11010</name>
</gene>
<evidence type="ECO:0000259" key="3">
    <source>
        <dbReference type="Pfam" id="PF13407"/>
    </source>
</evidence>
<reference evidence="4" key="2">
    <citation type="submission" date="2020-09" db="EMBL/GenBank/DDBJ databases">
        <authorList>
            <person name="Sun Q."/>
            <person name="Ohkuma M."/>
        </authorList>
    </citation>
    <scope>NUCLEOTIDE SEQUENCE</scope>
    <source>
        <strain evidence="4">JCM 10088</strain>
    </source>
</reference>
<comment type="subcellular location">
    <subcellularLocation>
        <location evidence="1">Cell envelope</location>
    </subcellularLocation>
</comment>
<dbReference type="GO" id="GO:0030246">
    <property type="term" value="F:carbohydrate binding"/>
    <property type="evidence" value="ECO:0007669"/>
    <property type="project" value="TreeGrafter"/>
</dbReference>
<organism evidence="4 5">
    <name type="scientific">Thermocladium modestius</name>
    <dbReference type="NCBI Taxonomy" id="62609"/>
    <lineage>
        <taxon>Archaea</taxon>
        <taxon>Thermoproteota</taxon>
        <taxon>Thermoprotei</taxon>
        <taxon>Thermoproteales</taxon>
        <taxon>Thermoproteaceae</taxon>
        <taxon>Thermocladium</taxon>
    </lineage>
</organism>
<dbReference type="Pfam" id="PF13407">
    <property type="entry name" value="Peripla_BP_4"/>
    <property type="match status" value="1"/>
</dbReference>
<sequence>MLVIIVVVLAAAYAYKVSAPSSTTTTSPTAKLAALPVICPAHPNQKLTVYFVTHGAPTDPFWVPIVESSVYMGDLLNMSVIYEAPSTFSISSLVNLMQSALAAHPNGLIISVPSGTAVEPIIEEAHSMGIPVIVVNVIPPPGSLPGFPYNDTLAYVGQYDYEAGVGAGQYMIKWYEQRFGTMPTQIVIFNHEPGLLGLTLRIDGIENVTKSIDPGATINVVPISLNYADSYSIITSYLEAHPNTQLIVTLGPAGTDPAVAAVDNMHLNGKVFIMAFDIDNVTLNAIRNGTLIGTVDQQPMEQGFMPVFEMWLYLCYGIVPQYNMTTGPFILNNNTIGLYNYQLVASSKYLTPYLKAITG</sequence>
<evidence type="ECO:0000313" key="5">
    <source>
        <dbReference type="Proteomes" id="UP000610960"/>
    </source>
</evidence>
<dbReference type="InterPro" id="IPR028082">
    <property type="entry name" value="Peripla_BP_I"/>
</dbReference>
<dbReference type="InterPro" id="IPR050555">
    <property type="entry name" value="Bact_Solute-Bind_Prot2"/>
</dbReference>
<proteinExistence type="inferred from homology"/>
<reference evidence="4" key="1">
    <citation type="journal article" date="2014" name="Int. J. Syst. Evol. Microbiol.">
        <title>Complete genome sequence of Corynebacterium casei LMG S-19264T (=DSM 44701T), isolated from a smear-ripened cheese.</title>
        <authorList>
            <consortium name="US DOE Joint Genome Institute (JGI-PGF)"/>
            <person name="Walter F."/>
            <person name="Albersmeier A."/>
            <person name="Kalinowski J."/>
            <person name="Ruckert C."/>
        </authorList>
    </citation>
    <scope>NUCLEOTIDE SEQUENCE</scope>
    <source>
        <strain evidence="4">JCM 10088</strain>
    </source>
</reference>